<organism evidence="1 2">
    <name type="scientific">Tulasnella calospora MUT 4182</name>
    <dbReference type="NCBI Taxonomy" id="1051891"/>
    <lineage>
        <taxon>Eukaryota</taxon>
        <taxon>Fungi</taxon>
        <taxon>Dikarya</taxon>
        <taxon>Basidiomycota</taxon>
        <taxon>Agaricomycotina</taxon>
        <taxon>Agaricomycetes</taxon>
        <taxon>Cantharellales</taxon>
        <taxon>Tulasnellaceae</taxon>
        <taxon>Tulasnella</taxon>
    </lineage>
</organism>
<dbReference type="EMBL" id="KN824021">
    <property type="protein sequence ID" value="KIO15498.1"/>
    <property type="molecule type" value="Genomic_DNA"/>
</dbReference>
<proteinExistence type="predicted"/>
<name>A0A0C3K251_9AGAM</name>
<dbReference type="AlphaFoldDB" id="A0A0C3K251"/>
<protein>
    <submittedName>
        <fullName evidence="1">Uncharacterized protein</fullName>
    </submittedName>
</protein>
<gene>
    <name evidence="1" type="ORF">M407DRAFT_247216</name>
</gene>
<evidence type="ECO:0000313" key="2">
    <source>
        <dbReference type="Proteomes" id="UP000054248"/>
    </source>
</evidence>
<reference evidence="1 2" key="1">
    <citation type="submission" date="2014-04" db="EMBL/GenBank/DDBJ databases">
        <authorList>
            <consortium name="DOE Joint Genome Institute"/>
            <person name="Kuo A."/>
            <person name="Girlanda M."/>
            <person name="Perotto S."/>
            <person name="Kohler A."/>
            <person name="Nagy L.G."/>
            <person name="Floudas D."/>
            <person name="Copeland A."/>
            <person name="Barry K.W."/>
            <person name="Cichocki N."/>
            <person name="Veneault-Fourrey C."/>
            <person name="LaButti K."/>
            <person name="Lindquist E.A."/>
            <person name="Lipzen A."/>
            <person name="Lundell T."/>
            <person name="Morin E."/>
            <person name="Murat C."/>
            <person name="Sun H."/>
            <person name="Tunlid A."/>
            <person name="Henrissat B."/>
            <person name="Grigoriev I.V."/>
            <person name="Hibbett D.S."/>
            <person name="Martin F."/>
            <person name="Nordberg H.P."/>
            <person name="Cantor M.N."/>
            <person name="Hua S.X."/>
        </authorList>
    </citation>
    <scope>NUCLEOTIDE SEQUENCE [LARGE SCALE GENOMIC DNA]</scope>
    <source>
        <strain evidence="1 2">MUT 4182</strain>
    </source>
</reference>
<evidence type="ECO:0000313" key="1">
    <source>
        <dbReference type="EMBL" id="KIO15498.1"/>
    </source>
</evidence>
<dbReference type="HOGENOM" id="CLU_2943519_0_0_1"/>
<dbReference type="Proteomes" id="UP000054248">
    <property type="component" value="Unassembled WGS sequence"/>
</dbReference>
<sequence>MPDFIFFHVTLPRQRRRCPPPNNSLNPLSSMERTFFFCVRSPYLTTPIGAGQLWKRDRMS</sequence>
<accession>A0A0C3K251</accession>
<reference evidence="2" key="2">
    <citation type="submission" date="2015-01" db="EMBL/GenBank/DDBJ databases">
        <title>Evolutionary Origins and Diversification of the Mycorrhizal Mutualists.</title>
        <authorList>
            <consortium name="DOE Joint Genome Institute"/>
            <consortium name="Mycorrhizal Genomics Consortium"/>
            <person name="Kohler A."/>
            <person name="Kuo A."/>
            <person name="Nagy L.G."/>
            <person name="Floudas D."/>
            <person name="Copeland A."/>
            <person name="Barry K.W."/>
            <person name="Cichocki N."/>
            <person name="Veneault-Fourrey C."/>
            <person name="LaButti K."/>
            <person name="Lindquist E.A."/>
            <person name="Lipzen A."/>
            <person name="Lundell T."/>
            <person name="Morin E."/>
            <person name="Murat C."/>
            <person name="Riley R."/>
            <person name="Ohm R."/>
            <person name="Sun H."/>
            <person name="Tunlid A."/>
            <person name="Henrissat B."/>
            <person name="Grigoriev I.V."/>
            <person name="Hibbett D.S."/>
            <person name="Martin F."/>
        </authorList>
    </citation>
    <scope>NUCLEOTIDE SEQUENCE [LARGE SCALE GENOMIC DNA]</scope>
    <source>
        <strain evidence="2">MUT 4182</strain>
    </source>
</reference>
<keyword evidence="2" id="KW-1185">Reference proteome</keyword>